<dbReference type="Proteomes" id="UP000199423">
    <property type="component" value="Unassembled WGS sequence"/>
</dbReference>
<sequence>MPTPLATQMLRYTEQADALPDPAAVLNSLDEITWSLARMHVLGGGLLPLKFGTTESFSVGKTVFLHKSVPKEWWEERVELSKQSPAPADIAARLAMAPFTFSDLMKSLEPIGIDRWAMELNLKYGIRDSFGCPIGGRWIFAYWSPKLTHLEASEKSLLYLGAAFATKRLQQLSPPFADRLGNGAFLTPRELAVLRALSLGRRAADIGRDLALGEETVRSHIKKAQTKLGVRTPIHAVAQAVRLRLIP</sequence>
<keyword evidence="3" id="KW-0804">Transcription</keyword>
<reference evidence="6" key="1">
    <citation type="submission" date="2016-10" db="EMBL/GenBank/DDBJ databases">
        <authorList>
            <person name="Varghese N."/>
            <person name="Submissions S."/>
        </authorList>
    </citation>
    <scope>NUCLEOTIDE SEQUENCE [LARGE SCALE GENOMIC DNA]</scope>
    <source>
        <strain evidence="6">DSM 1565</strain>
    </source>
</reference>
<dbReference type="InterPro" id="IPR000792">
    <property type="entry name" value="Tscrpt_reg_LuxR_C"/>
</dbReference>
<dbReference type="SMART" id="SM00421">
    <property type="entry name" value="HTH_LUXR"/>
    <property type="match status" value="1"/>
</dbReference>
<dbReference type="GO" id="GO:0003677">
    <property type="term" value="F:DNA binding"/>
    <property type="evidence" value="ECO:0007669"/>
    <property type="project" value="UniProtKB-KW"/>
</dbReference>
<dbReference type="SUPFAM" id="SSF46894">
    <property type="entry name" value="C-terminal effector domain of the bipartite response regulators"/>
    <property type="match status" value="1"/>
</dbReference>
<dbReference type="InterPro" id="IPR016032">
    <property type="entry name" value="Sig_transdc_resp-reg_C-effctor"/>
</dbReference>
<evidence type="ECO:0000256" key="1">
    <source>
        <dbReference type="ARBA" id="ARBA00023015"/>
    </source>
</evidence>
<dbReference type="InterPro" id="IPR036693">
    <property type="entry name" value="TF_LuxR_autoind-bd_dom_sf"/>
</dbReference>
<dbReference type="PANTHER" id="PTHR44688:SF16">
    <property type="entry name" value="DNA-BINDING TRANSCRIPTIONAL ACTIVATOR DEVR_DOSR"/>
    <property type="match status" value="1"/>
</dbReference>
<dbReference type="SUPFAM" id="SSF75516">
    <property type="entry name" value="Pheromone-binding domain of LuxR-like quorum-sensing transcription factors"/>
    <property type="match status" value="1"/>
</dbReference>
<dbReference type="PANTHER" id="PTHR44688">
    <property type="entry name" value="DNA-BINDING TRANSCRIPTIONAL ACTIVATOR DEVR_DOSR"/>
    <property type="match status" value="1"/>
</dbReference>
<dbReference type="GO" id="GO:0006355">
    <property type="term" value="P:regulation of DNA-templated transcription"/>
    <property type="evidence" value="ECO:0007669"/>
    <property type="project" value="InterPro"/>
</dbReference>
<protein>
    <submittedName>
        <fullName evidence="5">LuxR family transcriptional regulator, quorum sensing-dependent transcriptional regulator</fullName>
    </submittedName>
</protein>
<name>A0A1I7NJV3_9HYPH</name>
<dbReference type="STRING" id="51670.SAMN04488557_2463"/>
<feature type="domain" description="HTH luxR-type" evidence="4">
    <location>
        <begin position="179"/>
        <end position="244"/>
    </location>
</feature>
<dbReference type="PRINTS" id="PR00038">
    <property type="entry name" value="HTHLUXR"/>
</dbReference>
<dbReference type="EMBL" id="FPCH01000002">
    <property type="protein sequence ID" value="SFV34941.1"/>
    <property type="molecule type" value="Genomic_DNA"/>
</dbReference>
<evidence type="ECO:0000259" key="4">
    <source>
        <dbReference type="PROSITE" id="PS50043"/>
    </source>
</evidence>
<dbReference type="Pfam" id="PF00196">
    <property type="entry name" value="GerE"/>
    <property type="match status" value="1"/>
</dbReference>
<accession>A0A1I7NJV3</accession>
<dbReference type="CDD" id="cd06170">
    <property type="entry name" value="LuxR_C_like"/>
    <property type="match status" value="1"/>
</dbReference>
<gene>
    <name evidence="5" type="ORF">SAMN04488557_2463</name>
</gene>
<keyword evidence="1" id="KW-0805">Transcription regulation</keyword>
<dbReference type="Gene3D" id="1.10.10.10">
    <property type="entry name" value="Winged helix-like DNA-binding domain superfamily/Winged helix DNA-binding domain"/>
    <property type="match status" value="1"/>
</dbReference>
<dbReference type="InterPro" id="IPR036388">
    <property type="entry name" value="WH-like_DNA-bd_sf"/>
</dbReference>
<proteinExistence type="predicted"/>
<keyword evidence="6" id="KW-1185">Reference proteome</keyword>
<evidence type="ECO:0000256" key="3">
    <source>
        <dbReference type="ARBA" id="ARBA00023163"/>
    </source>
</evidence>
<keyword evidence="2" id="KW-0238">DNA-binding</keyword>
<organism evidence="5 6">
    <name type="scientific">Hyphomicrobium facile</name>
    <dbReference type="NCBI Taxonomy" id="51670"/>
    <lineage>
        <taxon>Bacteria</taxon>
        <taxon>Pseudomonadati</taxon>
        <taxon>Pseudomonadota</taxon>
        <taxon>Alphaproteobacteria</taxon>
        <taxon>Hyphomicrobiales</taxon>
        <taxon>Hyphomicrobiaceae</taxon>
        <taxon>Hyphomicrobium</taxon>
    </lineage>
</organism>
<dbReference type="PROSITE" id="PS50043">
    <property type="entry name" value="HTH_LUXR_2"/>
    <property type="match status" value="1"/>
</dbReference>
<dbReference type="AlphaFoldDB" id="A0A1I7NJV3"/>
<evidence type="ECO:0000313" key="6">
    <source>
        <dbReference type="Proteomes" id="UP000199423"/>
    </source>
</evidence>
<evidence type="ECO:0000256" key="2">
    <source>
        <dbReference type="ARBA" id="ARBA00023125"/>
    </source>
</evidence>
<evidence type="ECO:0000313" key="5">
    <source>
        <dbReference type="EMBL" id="SFV34941.1"/>
    </source>
</evidence>